<dbReference type="PIRSF" id="PIRSF001259">
    <property type="entry name" value="RibA"/>
    <property type="match status" value="1"/>
</dbReference>
<feature type="binding site" evidence="14">
    <location>
        <begin position="268"/>
        <end position="272"/>
    </location>
    <ligand>
        <name>GTP</name>
        <dbReference type="ChEBI" id="CHEBI:37565"/>
    </ligand>
</feature>
<keyword evidence="8 14" id="KW-0547">Nucleotide-binding</keyword>
<evidence type="ECO:0000313" key="17">
    <source>
        <dbReference type="Proteomes" id="UP000241085"/>
    </source>
</evidence>
<gene>
    <name evidence="14" type="primary">ribA</name>
    <name evidence="16" type="ORF">C1I63_17450</name>
</gene>
<comment type="similarity">
    <text evidence="14">Belongs to the GTP cyclohydrolase II family.</text>
</comment>
<evidence type="ECO:0000256" key="4">
    <source>
        <dbReference type="ARBA" id="ARBA00004904"/>
    </source>
</evidence>
<dbReference type="Proteomes" id="UP000241085">
    <property type="component" value="Unassembled WGS sequence"/>
</dbReference>
<dbReference type="Pfam" id="PF00925">
    <property type="entry name" value="GTP_cyclohydro2"/>
    <property type="match status" value="1"/>
</dbReference>
<dbReference type="HAMAP" id="MF_00179">
    <property type="entry name" value="RibA"/>
    <property type="match status" value="1"/>
</dbReference>
<comment type="function">
    <text evidence="2">Catalyzes the conversion of D-ribulose 5-phosphate to formate and 3,4-dihydroxy-2-butanone 4-phosphate.</text>
</comment>
<comment type="cofactor">
    <cofactor evidence="14">
        <name>Zn(2+)</name>
        <dbReference type="ChEBI" id="CHEBI:29105"/>
    </cofactor>
    <text evidence="14">Binds 1 zinc ion per subunit.</text>
</comment>
<dbReference type="GO" id="GO:0003935">
    <property type="term" value="F:GTP cyclohydrolase II activity"/>
    <property type="evidence" value="ECO:0007669"/>
    <property type="project" value="UniProtKB-UniRule"/>
</dbReference>
<dbReference type="NCBIfam" id="TIGR00506">
    <property type="entry name" value="ribB"/>
    <property type="match status" value="1"/>
</dbReference>
<dbReference type="EMBL" id="PZPL01000001">
    <property type="protein sequence ID" value="PTL74432.1"/>
    <property type="molecule type" value="Genomic_DNA"/>
</dbReference>
<feature type="binding site" evidence="14">
    <location>
        <position position="273"/>
    </location>
    <ligand>
        <name>Zn(2+)</name>
        <dbReference type="ChEBI" id="CHEBI:29105"/>
        <note>catalytic</note>
    </ligand>
</feature>
<feature type="active site" description="Proton acceptor" evidence="14">
    <location>
        <position position="345"/>
    </location>
</feature>
<proteinExistence type="inferred from homology"/>
<evidence type="ECO:0000259" key="15">
    <source>
        <dbReference type="Pfam" id="PF00925"/>
    </source>
</evidence>
<comment type="pathway">
    <text evidence="4">Cofactor biosynthesis; riboflavin biosynthesis; 2-hydroxy-3-oxobutyl phosphate from D-ribulose 5-phosphate: step 1/1.</text>
</comment>
<dbReference type="AlphaFoldDB" id="A0A2T4UY20"/>
<feature type="binding site" evidence="14">
    <location>
        <position position="373"/>
    </location>
    <ligand>
        <name>GTP</name>
        <dbReference type="ChEBI" id="CHEBI:37565"/>
    </ligand>
</feature>
<dbReference type="SUPFAM" id="SSF142695">
    <property type="entry name" value="RibA-like"/>
    <property type="match status" value="1"/>
</dbReference>
<dbReference type="PANTHER" id="PTHR21327">
    <property type="entry name" value="GTP CYCLOHYDROLASE II-RELATED"/>
    <property type="match status" value="1"/>
</dbReference>
<evidence type="ECO:0000256" key="12">
    <source>
        <dbReference type="ARBA" id="ARBA00043932"/>
    </source>
</evidence>
<comment type="catalytic activity">
    <reaction evidence="1">
        <text>D-ribulose 5-phosphate = (2S)-2-hydroxy-3-oxobutyl phosphate + formate + H(+)</text>
        <dbReference type="Rhea" id="RHEA:18457"/>
        <dbReference type="ChEBI" id="CHEBI:15378"/>
        <dbReference type="ChEBI" id="CHEBI:15740"/>
        <dbReference type="ChEBI" id="CHEBI:58121"/>
        <dbReference type="ChEBI" id="CHEBI:58830"/>
        <dbReference type="EC" id="4.1.99.12"/>
    </reaction>
</comment>
<keyword evidence="6 14" id="KW-0686">Riboflavin biosynthesis</keyword>
<evidence type="ECO:0000256" key="13">
    <source>
        <dbReference type="ARBA" id="ARBA00049295"/>
    </source>
</evidence>
<keyword evidence="10 14" id="KW-0862">Zinc</keyword>
<comment type="function">
    <text evidence="12 14">Catalyzes the conversion of GTP to 2,5-diamino-6-ribosylamino-4(3H)-pyrimidinone 5'-phosphate (DARP), formate and pyrophosphate.</text>
</comment>
<dbReference type="SUPFAM" id="SSF55821">
    <property type="entry name" value="YrdC/RibB"/>
    <property type="match status" value="1"/>
</dbReference>
<keyword evidence="17" id="KW-1185">Reference proteome</keyword>
<feature type="binding site" evidence="14">
    <location>
        <position position="286"/>
    </location>
    <ligand>
        <name>Zn(2+)</name>
        <dbReference type="ChEBI" id="CHEBI:29105"/>
        <note>catalytic</note>
    </ligand>
</feature>
<feature type="binding site" evidence="14">
    <location>
        <position position="368"/>
    </location>
    <ligand>
        <name>GTP</name>
        <dbReference type="ChEBI" id="CHEBI:37565"/>
    </ligand>
</feature>
<comment type="catalytic activity">
    <reaction evidence="13 14">
        <text>GTP + 4 H2O = 2,5-diamino-6-hydroxy-4-(5-phosphoribosylamino)-pyrimidine + formate + 2 phosphate + 3 H(+)</text>
        <dbReference type="Rhea" id="RHEA:23704"/>
        <dbReference type="ChEBI" id="CHEBI:15377"/>
        <dbReference type="ChEBI" id="CHEBI:15378"/>
        <dbReference type="ChEBI" id="CHEBI:15740"/>
        <dbReference type="ChEBI" id="CHEBI:37565"/>
        <dbReference type="ChEBI" id="CHEBI:43474"/>
        <dbReference type="ChEBI" id="CHEBI:58614"/>
        <dbReference type="EC" id="3.5.4.25"/>
    </reaction>
</comment>
<dbReference type="Pfam" id="PF00926">
    <property type="entry name" value="DHBP_synthase"/>
    <property type="match status" value="1"/>
</dbReference>
<comment type="similarity">
    <text evidence="5">In the N-terminal section; belongs to the DHBP synthase family.</text>
</comment>
<dbReference type="GO" id="GO:0005829">
    <property type="term" value="C:cytosol"/>
    <property type="evidence" value="ECO:0007669"/>
    <property type="project" value="TreeGrafter"/>
</dbReference>
<evidence type="ECO:0000256" key="9">
    <source>
        <dbReference type="ARBA" id="ARBA00022801"/>
    </source>
</evidence>
<evidence type="ECO:0000256" key="6">
    <source>
        <dbReference type="ARBA" id="ARBA00022619"/>
    </source>
</evidence>
<evidence type="ECO:0000256" key="3">
    <source>
        <dbReference type="ARBA" id="ARBA00004853"/>
    </source>
</evidence>
<feature type="binding site" evidence="14">
    <location>
        <begin position="311"/>
        <end position="313"/>
    </location>
    <ligand>
        <name>GTP</name>
        <dbReference type="ChEBI" id="CHEBI:37565"/>
    </ligand>
</feature>
<dbReference type="Gene3D" id="3.40.50.10990">
    <property type="entry name" value="GTP cyclohydrolase II"/>
    <property type="match status" value="1"/>
</dbReference>
<evidence type="ECO:0000256" key="10">
    <source>
        <dbReference type="ARBA" id="ARBA00022833"/>
    </source>
</evidence>
<comment type="caution">
    <text evidence="16">The sequence shown here is derived from an EMBL/GenBank/DDBJ whole genome shotgun (WGS) entry which is preliminary data.</text>
</comment>
<protein>
    <recommendedName>
        <fullName evidence="14">GTP cyclohydrolase-2</fullName>
        <ecNumber evidence="14">3.5.4.25</ecNumber>
    </recommendedName>
    <alternativeName>
        <fullName evidence="14">GTP cyclohydrolase II</fullName>
    </alternativeName>
</protein>
<feature type="domain" description="GTP cyclohydrolase II" evidence="15">
    <location>
        <begin position="224"/>
        <end position="389"/>
    </location>
</feature>
<organism evidence="16 17">
    <name type="scientific">Rathayibacter caricis DSM 15933</name>
    <dbReference type="NCBI Taxonomy" id="1328867"/>
    <lineage>
        <taxon>Bacteria</taxon>
        <taxon>Bacillati</taxon>
        <taxon>Actinomycetota</taxon>
        <taxon>Actinomycetes</taxon>
        <taxon>Micrococcales</taxon>
        <taxon>Microbacteriaceae</taxon>
        <taxon>Rathayibacter</taxon>
    </lineage>
</organism>
<dbReference type="UniPathway" id="UPA00275">
    <property type="reaction ID" value="UER00399"/>
</dbReference>
<feature type="active site" description="Nucleophile" evidence="14">
    <location>
        <position position="347"/>
    </location>
</feature>
<dbReference type="InterPro" id="IPR032677">
    <property type="entry name" value="GTP_cyclohydro_II"/>
</dbReference>
<dbReference type="GO" id="GO:0005525">
    <property type="term" value="F:GTP binding"/>
    <property type="evidence" value="ECO:0007669"/>
    <property type="project" value="UniProtKB-KW"/>
</dbReference>
<dbReference type="InterPro" id="IPR000422">
    <property type="entry name" value="DHBP_synthase_RibB"/>
</dbReference>
<evidence type="ECO:0000313" key="16">
    <source>
        <dbReference type="EMBL" id="PTL74432.1"/>
    </source>
</evidence>
<dbReference type="CDD" id="cd00641">
    <property type="entry name" value="GTP_cyclohydro2"/>
    <property type="match status" value="1"/>
</dbReference>
<comment type="pathway">
    <text evidence="3 14">Cofactor biosynthesis; riboflavin biosynthesis; 5-amino-6-(D-ribitylamino)uracil from GTP: step 1/4.</text>
</comment>
<reference evidence="16 17" key="1">
    <citation type="submission" date="2018-03" db="EMBL/GenBank/DDBJ databases">
        <title>Bacteriophage NCPPB3778 and a type I-E CRISPR drive the evolution of the US Biological Select Agent, Rathayibacter toxicus.</title>
        <authorList>
            <person name="Davis E.W.II."/>
            <person name="Tabima J.F."/>
            <person name="Weisberg A.J."/>
            <person name="Dantas Lopes L."/>
            <person name="Wiseman M.S."/>
            <person name="Wiseman M.S."/>
            <person name="Pupko T."/>
            <person name="Belcher M.S."/>
            <person name="Sechler A.J."/>
            <person name="Tancos M.A."/>
            <person name="Schroeder B.K."/>
            <person name="Murray T.D."/>
            <person name="Luster D.G."/>
            <person name="Schneider W.L."/>
            <person name="Rogers E."/>
            <person name="Andreote F.D."/>
            <person name="Grunwald N.J."/>
            <person name="Putnam M.L."/>
            <person name="Chang J.H."/>
        </authorList>
    </citation>
    <scope>NUCLEOTIDE SEQUENCE [LARGE SCALE GENOMIC DNA]</scope>
    <source>
        <strain evidence="16 17">DSM 15933</strain>
    </source>
</reference>
<feature type="binding site" evidence="14">
    <location>
        <position position="289"/>
    </location>
    <ligand>
        <name>GTP</name>
        <dbReference type="ChEBI" id="CHEBI:37565"/>
    </ligand>
</feature>
<evidence type="ECO:0000256" key="1">
    <source>
        <dbReference type="ARBA" id="ARBA00000141"/>
    </source>
</evidence>
<dbReference type="NCBIfam" id="NF001591">
    <property type="entry name" value="PRK00393.1"/>
    <property type="match status" value="1"/>
</dbReference>
<keyword evidence="9 14" id="KW-0378">Hydrolase</keyword>
<feature type="binding site" evidence="14">
    <location>
        <position position="284"/>
    </location>
    <ligand>
        <name>Zn(2+)</name>
        <dbReference type="ChEBI" id="CHEBI:29105"/>
        <note>catalytic</note>
    </ligand>
</feature>
<feature type="binding site" evidence="14">
    <location>
        <position position="333"/>
    </location>
    <ligand>
        <name>GTP</name>
        <dbReference type="ChEBI" id="CHEBI:37565"/>
    </ligand>
</feature>
<dbReference type="NCBIfam" id="TIGR00505">
    <property type="entry name" value="ribA"/>
    <property type="match status" value="1"/>
</dbReference>
<dbReference type="InterPro" id="IPR000926">
    <property type="entry name" value="RibA"/>
</dbReference>
<name>A0A2T4UY20_9MICO</name>
<dbReference type="Gene3D" id="3.90.870.10">
    <property type="entry name" value="DHBP synthase"/>
    <property type="match status" value="1"/>
</dbReference>
<dbReference type="RefSeq" id="WP_107575587.1">
    <property type="nucleotide sequence ID" value="NZ_PZPL01000001.1"/>
</dbReference>
<evidence type="ECO:0000256" key="8">
    <source>
        <dbReference type="ARBA" id="ARBA00022741"/>
    </source>
</evidence>
<dbReference type="FunFam" id="3.40.50.10990:FF:000001">
    <property type="entry name" value="Riboflavin biosynthesis protein RibBA"/>
    <property type="match status" value="1"/>
</dbReference>
<dbReference type="EC" id="3.5.4.25" evidence="14"/>
<sequence>MSLSSIPEAVAALREGRPIIVADDEGRENEGDVIVAAQLATQETIAWLVRNSSGFICAPMTNEIADRLELPLMVVDNEDPRGTAYTLSVDAADRLSTGISASDRAHTLRVLADPEATPSRLHRPGHILPLRAVEGGVRERDGHTEAAVDLMKLAGLYPVAAISEIVAEDGEMMRLPGLIALGERDGVPVTTVAALIEYLQEFHCDAEVPQSVPVPESSRVSFEVETTVPTTHGPFRVRAYRDRQTGADHVAIVAGTIGGSTALPPLVRVHSECLTGEAFGSLKCECGPQLDAALDTIQRDGGVVVYLRGHEGRGIGLINKLRAYRLQEDGLDTLDANLALGLPADARDYGAAVGILEDLGVRDVRLLTNNPEKVRQLTDRGITVSERVPLVVGVGAFNEGYLETKRDRMGHDIENLGDLADLGHLDAGIAGATTKE</sequence>
<evidence type="ECO:0000256" key="5">
    <source>
        <dbReference type="ARBA" id="ARBA00005520"/>
    </source>
</evidence>
<dbReference type="InterPro" id="IPR017945">
    <property type="entry name" value="DHBP_synth_RibB-like_a/b_dom"/>
</dbReference>
<evidence type="ECO:0000256" key="2">
    <source>
        <dbReference type="ARBA" id="ARBA00002284"/>
    </source>
</evidence>
<dbReference type="InterPro" id="IPR036144">
    <property type="entry name" value="RibA-like_sf"/>
</dbReference>
<dbReference type="GO" id="GO:0008686">
    <property type="term" value="F:3,4-dihydroxy-2-butanone-4-phosphate synthase activity"/>
    <property type="evidence" value="ECO:0007669"/>
    <property type="project" value="UniProtKB-EC"/>
</dbReference>
<evidence type="ECO:0000256" key="14">
    <source>
        <dbReference type="HAMAP-Rule" id="MF_00179"/>
    </source>
</evidence>
<evidence type="ECO:0000256" key="7">
    <source>
        <dbReference type="ARBA" id="ARBA00022723"/>
    </source>
</evidence>
<dbReference type="GO" id="GO:0008270">
    <property type="term" value="F:zinc ion binding"/>
    <property type="evidence" value="ECO:0007669"/>
    <property type="project" value="UniProtKB-UniRule"/>
</dbReference>
<dbReference type="GO" id="GO:0009231">
    <property type="term" value="P:riboflavin biosynthetic process"/>
    <property type="evidence" value="ECO:0007669"/>
    <property type="project" value="UniProtKB-UniRule"/>
</dbReference>
<evidence type="ECO:0000256" key="11">
    <source>
        <dbReference type="ARBA" id="ARBA00023134"/>
    </source>
</evidence>
<keyword evidence="7 14" id="KW-0479">Metal-binding</keyword>
<keyword evidence="11 14" id="KW-0342">GTP-binding</keyword>
<dbReference type="PANTHER" id="PTHR21327:SF47">
    <property type="entry name" value="GTP CYCLOHYDROLASE II DOMAIN-CONTAINING PROTEIN"/>
    <property type="match status" value="1"/>
</dbReference>
<accession>A0A2T4UY20</accession>